<dbReference type="Gene3D" id="1.10.510.10">
    <property type="entry name" value="Transferase(Phosphotransferase) domain 1"/>
    <property type="match status" value="1"/>
</dbReference>
<dbReference type="GO" id="GO:0010468">
    <property type="term" value="P:regulation of gene expression"/>
    <property type="evidence" value="ECO:0007669"/>
    <property type="project" value="TreeGrafter"/>
</dbReference>
<dbReference type="GO" id="GO:0010389">
    <property type="term" value="P:regulation of G2/M transition of mitotic cell cycle"/>
    <property type="evidence" value="ECO:0007669"/>
    <property type="project" value="TreeGrafter"/>
</dbReference>
<dbReference type="GO" id="GO:0030332">
    <property type="term" value="F:cyclin binding"/>
    <property type="evidence" value="ECO:0007669"/>
    <property type="project" value="TreeGrafter"/>
</dbReference>
<dbReference type="InterPro" id="IPR011009">
    <property type="entry name" value="Kinase-like_dom_sf"/>
</dbReference>
<dbReference type="EMBL" id="CAJOBD010003535">
    <property type="protein sequence ID" value="CAF3953652.1"/>
    <property type="molecule type" value="Genomic_DNA"/>
</dbReference>
<evidence type="ECO:0000256" key="6">
    <source>
        <dbReference type="ARBA" id="ARBA00022840"/>
    </source>
</evidence>
<evidence type="ECO:0000313" key="10">
    <source>
        <dbReference type="Proteomes" id="UP000663864"/>
    </source>
</evidence>
<dbReference type="GO" id="GO:0000307">
    <property type="term" value="C:cyclin-dependent protein kinase holoenzyme complex"/>
    <property type="evidence" value="ECO:0007669"/>
    <property type="project" value="TreeGrafter"/>
</dbReference>
<proteinExistence type="predicted"/>
<keyword evidence="2" id="KW-0723">Serine/threonine-protein kinase</keyword>
<dbReference type="GO" id="GO:0000082">
    <property type="term" value="P:G1/S transition of mitotic cell cycle"/>
    <property type="evidence" value="ECO:0007669"/>
    <property type="project" value="TreeGrafter"/>
</dbReference>
<protein>
    <recommendedName>
        <fullName evidence="1">cyclin-dependent kinase</fullName>
        <ecNumber evidence="1">2.7.11.22</ecNumber>
    </recommendedName>
</protein>
<evidence type="ECO:0000313" key="9">
    <source>
        <dbReference type="EMBL" id="CAF3953652.1"/>
    </source>
</evidence>
<evidence type="ECO:0000256" key="3">
    <source>
        <dbReference type="ARBA" id="ARBA00022679"/>
    </source>
</evidence>
<evidence type="ECO:0000259" key="7">
    <source>
        <dbReference type="PROSITE" id="PS50011"/>
    </source>
</evidence>
<dbReference type="PANTHER" id="PTHR24056:SF254">
    <property type="entry name" value="CYCLIN-DEPENDENT KINASE 2"/>
    <property type="match status" value="1"/>
</dbReference>
<dbReference type="Gene3D" id="3.30.200.20">
    <property type="entry name" value="Phosphorylase Kinase, domain 1"/>
    <property type="match status" value="1"/>
</dbReference>
<dbReference type="Pfam" id="PF00069">
    <property type="entry name" value="Pkinase"/>
    <property type="match status" value="1"/>
</dbReference>
<keyword evidence="6" id="KW-0067">ATP-binding</keyword>
<dbReference type="SMART" id="SM00220">
    <property type="entry name" value="S_TKc"/>
    <property type="match status" value="1"/>
</dbReference>
<dbReference type="GO" id="GO:0004693">
    <property type="term" value="F:cyclin-dependent protein serine/threonine kinase activity"/>
    <property type="evidence" value="ECO:0007669"/>
    <property type="project" value="UniProtKB-EC"/>
</dbReference>
<evidence type="ECO:0000256" key="1">
    <source>
        <dbReference type="ARBA" id="ARBA00012425"/>
    </source>
</evidence>
<dbReference type="Proteomes" id="UP000663864">
    <property type="component" value="Unassembled WGS sequence"/>
</dbReference>
<evidence type="ECO:0000313" key="8">
    <source>
        <dbReference type="EMBL" id="CAF1083168.1"/>
    </source>
</evidence>
<reference evidence="8" key="1">
    <citation type="submission" date="2021-02" db="EMBL/GenBank/DDBJ databases">
        <authorList>
            <person name="Nowell W R."/>
        </authorList>
    </citation>
    <scope>NUCLEOTIDE SEQUENCE</scope>
</reference>
<keyword evidence="4" id="KW-0547">Nucleotide-binding</keyword>
<dbReference type="GO" id="GO:0005737">
    <property type="term" value="C:cytoplasm"/>
    <property type="evidence" value="ECO:0007669"/>
    <property type="project" value="TreeGrafter"/>
</dbReference>
<keyword evidence="3" id="KW-0808">Transferase</keyword>
<organism evidence="8 10">
    <name type="scientific">Rotaria sordida</name>
    <dbReference type="NCBI Taxonomy" id="392033"/>
    <lineage>
        <taxon>Eukaryota</taxon>
        <taxon>Metazoa</taxon>
        <taxon>Spiralia</taxon>
        <taxon>Gnathifera</taxon>
        <taxon>Rotifera</taxon>
        <taxon>Eurotatoria</taxon>
        <taxon>Bdelloidea</taxon>
        <taxon>Philodinida</taxon>
        <taxon>Philodinidae</taxon>
        <taxon>Rotaria</taxon>
    </lineage>
</organism>
<dbReference type="SUPFAM" id="SSF56112">
    <property type="entry name" value="Protein kinase-like (PK-like)"/>
    <property type="match status" value="1"/>
</dbReference>
<evidence type="ECO:0000256" key="4">
    <source>
        <dbReference type="ARBA" id="ARBA00022741"/>
    </source>
</evidence>
<gene>
    <name evidence="9" type="ORF">JBS370_LOCUS23678</name>
    <name evidence="8" type="ORF">ZHD862_LOCUS16691</name>
</gene>
<keyword evidence="5" id="KW-0418">Kinase</keyword>
<dbReference type="PANTHER" id="PTHR24056">
    <property type="entry name" value="CELL DIVISION PROTEIN KINASE"/>
    <property type="match status" value="1"/>
</dbReference>
<dbReference type="AlphaFoldDB" id="A0A814MV22"/>
<feature type="domain" description="Protein kinase" evidence="7">
    <location>
        <begin position="15"/>
        <end position="310"/>
    </location>
</feature>
<accession>A0A814MV22</accession>
<evidence type="ECO:0000256" key="5">
    <source>
        <dbReference type="ARBA" id="ARBA00022777"/>
    </source>
</evidence>
<name>A0A814MV22_9BILA</name>
<dbReference type="GO" id="GO:0005634">
    <property type="term" value="C:nucleus"/>
    <property type="evidence" value="ECO:0007669"/>
    <property type="project" value="TreeGrafter"/>
</dbReference>
<dbReference type="EC" id="2.7.11.22" evidence="1"/>
<dbReference type="InterPro" id="IPR000719">
    <property type="entry name" value="Prot_kinase_dom"/>
</dbReference>
<sequence length="312" mass="36098">MAVSWTMMLRKHHGILIDSEICKSIFKAIHQPTQQIICVKSLPLLSSSSINEIYLLRSILPNDNNHHNIHPNILSLLSIKYLPSLSLNNSIYFIFDYVHNRDLATHGLLYGGTEKQLTNEQIQTYLYQLLLAIIYCHDRLVYHCAIELKHLLITRTGQLKLSNFEYAKHAVCPTMTIDIQDLSCFSQCPPELLLGDRTLNSSLDMWSIGCVFAQLCSSTQIEPLFRGNHQIELLFCIFSMMGTPTDDIWPSFHKHSYFNADFPRWPKRNDHLYELTKLIGAEGLDFLKCLLVYDQKRRLTARAALQHPYFNR</sequence>
<comment type="caution">
    <text evidence="8">The sequence shown here is derived from an EMBL/GenBank/DDBJ whole genome shotgun (WGS) entry which is preliminary data.</text>
</comment>
<dbReference type="GO" id="GO:0005524">
    <property type="term" value="F:ATP binding"/>
    <property type="evidence" value="ECO:0007669"/>
    <property type="project" value="UniProtKB-KW"/>
</dbReference>
<dbReference type="GO" id="GO:0007165">
    <property type="term" value="P:signal transduction"/>
    <property type="evidence" value="ECO:0007669"/>
    <property type="project" value="TreeGrafter"/>
</dbReference>
<dbReference type="EMBL" id="CAJNOT010000799">
    <property type="protein sequence ID" value="CAF1083168.1"/>
    <property type="molecule type" value="Genomic_DNA"/>
</dbReference>
<dbReference type="PROSITE" id="PS50011">
    <property type="entry name" value="PROTEIN_KINASE_DOM"/>
    <property type="match status" value="1"/>
</dbReference>
<evidence type="ECO:0000256" key="2">
    <source>
        <dbReference type="ARBA" id="ARBA00022527"/>
    </source>
</evidence>
<dbReference type="Proteomes" id="UP000663836">
    <property type="component" value="Unassembled WGS sequence"/>
</dbReference>
<dbReference type="InterPro" id="IPR050108">
    <property type="entry name" value="CDK"/>
</dbReference>